<organism evidence="1">
    <name type="scientific">Rhizobium meliloti</name>
    <name type="common">Ensifer meliloti</name>
    <name type="synonym">Sinorhizobium meliloti</name>
    <dbReference type="NCBI Taxonomy" id="382"/>
    <lineage>
        <taxon>Bacteria</taxon>
        <taxon>Pseudomonadati</taxon>
        <taxon>Pseudomonadota</taxon>
        <taxon>Alphaproteobacteria</taxon>
        <taxon>Hyphomicrobiales</taxon>
        <taxon>Rhizobiaceae</taxon>
        <taxon>Sinorhizobium/Ensifer group</taxon>
        <taxon>Sinorhizobium</taxon>
    </lineage>
</organism>
<accession>I2E1E4</accession>
<name>I2E1E4_RHIML</name>
<geneLocation type="plasmid" evidence="1">
    <name>pHRC017</name>
</geneLocation>
<dbReference type="AlphaFoldDB" id="I2E1E4"/>
<gene>
    <name evidence="1" type="ORF">pHRC017_0122</name>
</gene>
<proteinExistence type="predicted"/>
<protein>
    <submittedName>
        <fullName evidence="1">Uncharacterized protein</fullName>
    </submittedName>
</protein>
<keyword evidence="1" id="KW-0614">Plasmid</keyword>
<sequence length="41" mass="4912">MLVIKTDELDRPAWMLRRGLPWKIVELTRGTRTNPIYSMPR</sequence>
<evidence type="ECO:0000313" key="1">
    <source>
        <dbReference type="EMBL" id="AFJ91312.1"/>
    </source>
</evidence>
<reference evidence="1" key="1">
    <citation type="journal article" date="2012" name="Mol. Plant Microbe Interact.">
        <title>Rhizobial plasmids that cause impaired symbiotic nitrogen fixation and enhanced host invasion.</title>
        <authorList>
            <person name="Crook M.B."/>
            <person name="Lindsay D.P."/>
            <person name="Biggs M.B."/>
            <person name="Bentley J.S."/>
            <person name="Price J.C."/>
            <person name="Clement S.C."/>
            <person name="Clement M.J."/>
            <person name="Long S.R."/>
            <person name="Griffitts J.S."/>
        </authorList>
    </citation>
    <scope>NUCLEOTIDE SEQUENCE</scope>
    <source>
        <strain evidence="1">C017</strain>
        <plasmid evidence="1">pHRC017</plasmid>
    </source>
</reference>
<dbReference type="EMBL" id="JQ665880">
    <property type="protein sequence ID" value="AFJ91312.1"/>
    <property type="molecule type" value="Genomic_DNA"/>
</dbReference>